<proteinExistence type="predicted"/>
<keyword evidence="3" id="KW-1185">Reference proteome</keyword>
<evidence type="ECO:0000313" key="3">
    <source>
        <dbReference type="Proteomes" id="UP000053097"/>
    </source>
</evidence>
<protein>
    <submittedName>
        <fullName evidence="2">Uncharacterized protein</fullName>
    </submittedName>
</protein>
<feature type="region of interest" description="Disordered" evidence="1">
    <location>
        <begin position="259"/>
        <end position="284"/>
    </location>
</feature>
<accession>A0A026VX45</accession>
<name>A0A026VX45_OOCBI</name>
<feature type="compositionally biased region" description="Polar residues" evidence="1">
    <location>
        <begin position="331"/>
        <end position="351"/>
    </location>
</feature>
<evidence type="ECO:0000313" key="2">
    <source>
        <dbReference type="EMBL" id="EZA48210.1"/>
    </source>
</evidence>
<feature type="compositionally biased region" description="Basic and acidic residues" evidence="1">
    <location>
        <begin position="352"/>
        <end position="370"/>
    </location>
</feature>
<sequence length="377" mass="42344">MAQNPFATLKSAIEAVPFFDDRNIPLSYFVEGCEEAKSMLPSEAESQFTKIVRTRIVGEIRRTIQGQKFDTVAKLTKYLKQIYGSSKNAYQLQGELGNIYQKSEEDVVTCANRLHTGSKIDYADGYLEISDMKIPFFSPETIVPPRSESSFYIRLQNPDVKIGYLPNIDLTQGIYLGDTIVDNVNGKAHLPIISTLDKEVKIRVPILRIIPLSDYLDDLLADLSNEQMNNQEKEGNTEMASTEDYDKGKQEYFIKTSDNSLTGEFNNSGEGSFQTSPKELSSSDNSLIEEFNISGEGSVQTSPKDINYLGISEDYPPSIQYSCPVECDEGSYQTSLDTTSSMEKLKVNTNIKPKDENSETRKRRNKDREVIVTSRAP</sequence>
<feature type="region of interest" description="Disordered" evidence="1">
    <location>
        <begin position="329"/>
        <end position="377"/>
    </location>
</feature>
<organism evidence="2 3">
    <name type="scientific">Ooceraea biroi</name>
    <name type="common">Clonal raider ant</name>
    <name type="synonym">Cerapachys biroi</name>
    <dbReference type="NCBI Taxonomy" id="2015173"/>
    <lineage>
        <taxon>Eukaryota</taxon>
        <taxon>Metazoa</taxon>
        <taxon>Ecdysozoa</taxon>
        <taxon>Arthropoda</taxon>
        <taxon>Hexapoda</taxon>
        <taxon>Insecta</taxon>
        <taxon>Pterygota</taxon>
        <taxon>Neoptera</taxon>
        <taxon>Endopterygota</taxon>
        <taxon>Hymenoptera</taxon>
        <taxon>Apocrita</taxon>
        <taxon>Aculeata</taxon>
        <taxon>Formicoidea</taxon>
        <taxon>Formicidae</taxon>
        <taxon>Dorylinae</taxon>
        <taxon>Ooceraea</taxon>
    </lineage>
</organism>
<dbReference type="AlphaFoldDB" id="A0A026VX45"/>
<dbReference type="Proteomes" id="UP000053097">
    <property type="component" value="Unassembled WGS sequence"/>
</dbReference>
<reference evidence="2 3" key="1">
    <citation type="journal article" date="2014" name="Curr. Biol.">
        <title>The genome of the clonal raider ant Cerapachys biroi.</title>
        <authorList>
            <person name="Oxley P.R."/>
            <person name="Ji L."/>
            <person name="Fetter-Pruneda I."/>
            <person name="McKenzie S.K."/>
            <person name="Li C."/>
            <person name="Hu H."/>
            <person name="Zhang G."/>
            <person name="Kronauer D.J."/>
        </authorList>
    </citation>
    <scope>NUCLEOTIDE SEQUENCE [LARGE SCALE GENOMIC DNA]</scope>
</reference>
<gene>
    <name evidence="2" type="ORF">X777_14231</name>
</gene>
<evidence type="ECO:0000256" key="1">
    <source>
        <dbReference type="SAM" id="MobiDB-lite"/>
    </source>
</evidence>
<dbReference type="EMBL" id="KK107663">
    <property type="protein sequence ID" value="EZA48210.1"/>
    <property type="molecule type" value="Genomic_DNA"/>
</dbReference>